<keyword evidence="5" id="KW-1185">Reference proteome</keyword>
<proteinExistence type="predicted"/>
<dbReference type="EMBL" id="JBHLWH010000021">
    <property type="protein sequence ID" value="MFC0248429.1"/>
    <property type="molecule type" value="Genomic_DNA"/>
</dbReference>
<dbReference type="SUPFAM" id="SSF50249">
    <property type="entry name" value="Nucleic acid-binding proteins"/>
    <property type="match status" value="1"/>
</dbReference>
<evidence type="ECO:0000256" key="1">
    <source>
        <dbReference type="ARBA" id="ARBA00023125"/>
    </source>
</evidence>
<evidence type="ECO:0000313" key="5">
    <source>
        <dbReference type="Proteomes" id="UP001589766"/>
    </source>
</evidence>
<protein>
    <submittedName>
        <fullName evidence="4">Single-stranded DNA-binding protein</fullName>
    </submittedName>
</protein>
<gene>
    <name evidence="4" type="ORF">ACFFIO_07935</name>
</gene>
<dbReference type="Proteomes" id="UP001589766">
    <property type="component" value="Unassembled WGS sequence"/>
</dbReference>
<sequence>MRPKSAEWVDGIGQAHALAVDSRQVATAETTQRDKERTMTSVGKKTVQGNLTADPRQVQTKAGQDMVVFKMAENHRRFNESSRQWQDVDPTFYDVAVDRDRLGANVLSSLHKGDRVTVSGNYQVGAYSTSTGQPGLNHRIWAEDVAASMQYNPVTVLPREQNRGRDSLSQFAGQAVDQGLQPEKMTPESFTSWAAQNPVKVPGAQQGAGVSR</sequence>
<accession>A0ABV6F513</accession>
<keyword evidence="1 2" id="KW-0238">DNA-binding</keyword>
<comment type="caution">
    <text evidence="4">The sequence shown here is derived from an EMBL/GenBank/DDBJ whole genome shotgun (WGS) entry which is preliminary data.</text>
</comment>
<feature type="region of interest" description="Disordered" evidence="3">
    <location>
        <begin position="164"/>
        <end position="212"/>
    </location>
</feature>
<evidence type="ECO:0000256" key="2">
    <source>
        <dbReference type="PROSITE-ProRule" id="PRU00252"/>
    </source>
</evidence>
<name>A0ABV6F513_9MICC</name>
<reference evidence="4 5" key="1">
    <citation type="submission" date="2024-09" db="EMBL/GenBank/DDBJ databases">
        <authorList>
            <person name="Sun Q."/>
            <person name="Mori K."/>
        </authorList>
    </citation>
    <scope>NUCLEOTIDE SEQUENCE [LARGE SCALE GENOMIC DNA]</scope>
    <source>
        <strain evidence="4 5">CCM 7609</strain>
    </source>
</reference>
<dbReference type="Gene3D" id="2.40.50.140">
    <property type="entry name" value="Nucleic acid-binding proteins"/>
    <property type="match status" value="1"/>
</dbReference>
<dbReference type="InterPro" id="IPR000424">
    <property type="entry name" value="Primosome_PriB/ssb"/>
</dbReference>
<feature type="compositionally biased region" description="Polar residues" evidence="3">
    <location>
        <begin position="39"/>
        <end position="53"/>
    </location>
</feature>
<evidence type="ECO:0000313" key="4">
    <source>
        <dbReference type="EMBL" id="MFC0248429.1"/>
    </source>
</evidence>
<organism evidence="4 5">
    <name type="scientific">Citricoccus parietis</name>
    <dbReference type="NCBI Taxonomy" id="592307"/>
    <lineage>
        <taxon>Bacteria</taxon>
        <taxon>Bacillati</taxon>
        <taxon>Actinomycetota</taxon>
        <taxon>Actinomycetes</taxon>
        <taxon>Micrococcales</taxon>
        <taxon>Micrococcaceae</taxon>
        <taxon>Citricoccus</taxon>
    </lineage>
</organism>
<evidence type="ECO:0000256" key="3">
    <source>
        <dbReference type="SAM" id="MobiDB-lite"/>
    </source>
</evidence>
<dbReference type="PROSITE" id="PS50935">
    <property type="entry name" value="SSB"/>
    <property type="match status" value="1"/>
</dbReference>
<dbReference type="CDD" id="cd04496">
    <property type="entry name" value="SSB_OBF"/>
    <property type="match status" value="1"/>
</dbReference>
<dbReference type="Pfam" id="PF00436">
    <property type="entry name" value="SSB"/>
    <property type="match status" value="1"/>
</dbReference>
<dbReference type="GO" id="GO:0003677">
    <property type="term" value="F:DNA binding"/>
    <property type="evidence" value="ECO:0007669"/>
    <property type="project" value="UniProtKB-KW"/>
</dbReference>
<feature type="region of interest" description="Disordered" evidence="3">
    <location>
        <begin position="22"/>
        <end position="53"/>
    </location>
</feature>
<dbReference type="InterPro" id="IPR012340">
    <property type="entry name" value="NA-bd_OB-fold"/>
</dbReference>